<dbReference type="InterPro" id="IPR036365">
    <property type="entry name" value="PGBD-like_sf"/>
</dbReference>
<proteinExistence type="predicted"/>
<dbReference type="InterPro" id="IPR002477">
    <property type="entry name" value="Peptidoglycan-bd-like"/>
</dbReference>
<gene>
    <name evidence="3" type="ORF">FJZ00_06210</name>
</gene>
<reference evidence="3 4" key="1">
    <citation type="submission" date="2019-03" db="EMBL/GenBank/DDBJ databases">
        <title>Lake Tanganyika Metagenome-Assembled Genomes (MAGs).</title>
        <authorList>
            <person name="Tran P."/>
        </authorList>
    </citation>
    <scope>NUCLEOTIDE SEQUENCE [LARGE SCALE GENOMIC DNA]</scope>
    <source>
        <strain evidence="3">K_DeepCast_65m_m2_236</strain>
    </source>
</reference>
<feature type="non-terminal residue" evidence="3">
    <location>
        <position position="223"/>
    </location>
</feature>
<evidence type="ECO:0000313" key="3">
    <source>
        <dbReference type="EMBL" id="MBM3274725.1"/>
    </source>
</evidence>
<sequence>MSFAVASSPSYRPPVSELAVAQRSDRAEAAATHVNAGGPVPTPPVAAPYAPPAAPVPEPVGGGTYSANGIMDVLKGLFSGIVNFFKGIWNKLFGGKKPAEPLDPDSAAIANTYRLLPTKENVQAFLLEARSYEQNGTIGPGSPDGNAILQVQQALAAWGFGVQANGKYDQATAAAVVQFKMRYGLHQSYRAADGSWAVNEYLDNQTLTKMRQLLTNGGQPPAT</sequence>
<organism evidence="3 4">
    <name type="scientific">Candidatus Tanganyikabacteria bacterium</name>
    <dbReference type="NCBI Taxonomy" id="2961651"/>
    <lineage>
        <taxon>Bacteria</taxon>
        <taxon>Bacillati</taxon>
        <taxon>Candidatus Sericytochromatia</taxon>
        <taxon>Candidatus Tanganyikabacteria</taxon>
    </lineage>
</organism>
<protein>
    <submittedName>
        <fullName evidence="3">Peptidoglycan-binding protein</fullName>
    </submittedName>
</protein>
<dbReference type="Pfam" id="PF01471">
    <property type="entry name" value="PG_binding_1"/>
    <property type="match status" value="1"/>
</dbReference>
<evidence type="ECO:0000259" key="2">
    <source>
        <dbReference type="Pfam" id="PF01471"/>
    </source>
</evidence>
<feature type="compositionally biased region" description="Polar residues" evidence="1">
    <location>
        <begin position="1"/>
        <end position="10"/>
    </location>
</feature>
<comment type="caution">
    <text evidence="3">The sequence shown here is derived from an EMBL/GenBank/DDBJ whole genome shotgun (WGS) entry which is preliminary data.</text>
</comment>
<dbReference type="AlphaFoldDB" id="A0A937X5T5"/>
<feature type="domain" description="Peptidoglycan binding-like" evidence="2">
    <location>
        <begin position="145"/>
        <end position="186"/>
    </location>
</feature>
<dbReference type="SUPFAM" id="SSF47090">
    <property type="entry name" value="PGBD-like"/>
    <property type="match status" value="1"/>
</dbReference>
<dbReference type="Proteomes" id="UP000703893">
    <property type="component" value="Unassembled WGS sequence"/>
</dbReference>
<name>A0A937X5T5_9BACT</name>
<dbReference type="InterPro" id="IPR036366">
    <property type="entry name" value="PGBDSf"/>
</dbReference>
<dbReference type="EMBL" id="VGJX01000307">
    <property type="protein sequence ID" value="MBM3274725.1"/>
    <property type="molecule type" value="Genomic_DNA"/>
</dbReference>
<dbReference type="Gene3D" id="1.10.101.10">
    <property type="entry name" value="PGBD-like superfamily/PGBD"/>
    <property type="match status" value="1"/>
</dbReference>
<evidence type="ECO:0000313" key="4">
    <source>
        <dbReference type="Proteomes" id="UP000703893"/>
    </source>
</evidence>
<accession>A0A937X5T5</accession>
<evidence type="ECO:0000256" key="1">
    <source>
        <dbReference type="SAM" id="MobiDB-lite"/>
    </source>
</evidence>
<feature type="region of interest" description="Disordered" evidence="1">
    <location>
        <begin position="1"/>
        <end position="39"/>
    </location>
</feature>